<comment type="caution">
    <text evidence="1">The sequence shown here is derived from an EMBL/GenBank/DDBJ whole genome shotgun (WGS) entry which is preliminary data.</text>
</comment>
<keyword evidence="2" id="KW-1185">Reference proteome</keyword>
<organism evidence="1 2">
    <name type="scientific">Brassica carinata</name>
    <name type="common">Ethiopian mustard</name>
    <name type="synonym">Abyssinian cabbage</name>
    <dbReference type="NCBI Taxonomy" id="52824"/>
    <lineage>
        <taxon>Eukaryota</taxon>
        <taxon>Viridiplantae</taxon>
        <taxon>Streptophyta</taxon>
        <taxon>Embryophyta</taxon>
        <taxon>Tracheophyta</taxon>
        <taxon>Spermatophyta</taxon>
        <taxon>Magnoliopsida</taxon>
        <taxon>eudicotyledons</taxon>
        <taxon>Gunneridae</taxon>
        <taxon>Pentapetalae</taxon>
        <taxon>rosids</taxon>
        <taxon>malvids</taxon>
        <taxon>Brassicales</taxon>
        <taxon>Brassicaceae</taxon>
        <taxon>Brassiceae</taxon>
        <taxon>Brassica</taxon>
    </lineage>
</organism>
<gene>
    <name evidence="1" type="ORF">Bca52824_018007</name>
</gene>
<dbReference type="EMBL" id="JAAMPC010000004">
    <property type="protein sequence ID" value="KAG2314885.1"/>
    <property type="molecule type" value="Genomic_DNA"/>
</dbReference>
<dbReference type="AlphaFoldDB" id="A0A8X7VPB8"/>
<proteinExistence type="predicted"/>
<evidence type="ECO:0000313" key="2">
    <source>
        <dbReference type="Proteomes" id="UP000886595"/>
    </source>
</evidence>
<protein>
    <submittedName>
        <fullName evidence="1">Uncharacterized protein</fullName>
    </submittedName>
</protein>
<evidence type="ECO:0000313" key="1">
    <source>
        <dbReference type="EMBL" id="KAG2314885.1"/>
    </source>
</evidence>
<accession>A0A8X7VPB8</accession>
<reference evidence="1 2" key="1">
    <citation type="submission" date="2020-02" db="EMBL/GenBank/DDBJ databases">
        <authorList>
            <person name="Ma Q."/>
            <person name="Huang Y."/>
            <person name="Song X."/>
            <person name="Pei D."/>
        </authorList>
    </citation>
    <scope>NUCLEOTIDE SEQUENCE [LARGE SCALE GENOMIC DNA]</scope>
    <source>
        <strain evidence="1">Sxm20200214</strain>
        <tissue evidence="1">Leaf</tissue>
    </source>
</reference>
<sequence>MVEEDASFVIPKYDIDTIIKEESASQIVEKQRKELWPASVNVGKSSKESSDTVEKLKVILKQFRGIRARELVARSDFEEILETAALYEELSSALIVEKQRKELWPASVNVGKSSKESSDTVEKLKVILKQFRGIRARELVARSDFEEILETAALYEELSSALSLDCAGVLKTGVECTNNVLNDT</sequence>
<name>A0A8X7VPB8_BRACI</name>
<dbReference type="Proteomes" id="UP000886595">
    <property type="component" value="Unassembled WGS sequence"/>
</dbReference>